<dbReference type="RefSeq" id="WP_071807628.1">
    <property type="nucleotide sequence ID" value="NZ_MEIA01000274.1"/>
</dbReference>
<organism evidence="2 3">
    <name type="scientific">Couchioplanes caeruleus subsp. caeruleus</name>
    <dbReference type="NCBI Taxonomy" id="56427"/>
    <lineage>
        <taxon>Bacteria</taxon>
        <taxon>Bacillati</taxon>
        <taxon>Actinomycetota</taxon>
        <taxon>Actinomycetes</taxon>
        <taxon>Micromonosporales</taxon>
        <taxon>Micromonosporaceae</taxon>
        <taxon>Couchioplanes</taxon>
    </lineage>
</organism>
<protein>
    <submittedName>
        <fullName evidence="2">Uncharacterized protein</fullName>
    </submittedName>
</protein>
<evidence type="ECO:0000313" key="2">
    <source>
        <dbReference type="EMBL" id="OJF11810.1"/>
    </source>
</evidence>
<keyword evidence="3" id="KW-1185">Reference proteome</keyword>
<proteinExistence type="predicted"/>
<dbReference type="Proteomes" id="UP000182486">
    <property type="component" value="Unassembled WGS sequence"/>
</dbReference>
<name>A0A1K0G3E8_9ACTN</name>
<evidence type="ECO:0000313" key="3">
    <source>
        <dbReference type="Proteomes" id="UP000182486"/>
    </source>
</evidence>
<dbReference type="AlphaFoldDB" id="A0A1K0G3E8"/>
<dbReference type="EMBL" id="MEIA01000274">
    <property type="protein sequence ID" value="OJF11810.1"/>
    <property type="molecule type" value="Genomic_DNA"/>
</dbReference>
<reference evidence="2 3" key="1">
    <citation type="submission" date="2016-09" db="EMBL/GenBank/DDBJ databases">
        <title>Couchioplanes caeruleus draft genome sequence.</title>
        <authorList>
            <person name="Sheehan J."/>
            <person name="Caffrey P."/>
        </authorList>
    </citation>
    <scope>NUCLEOTIDE SEQUENCE [LARGE SCALE GENOMIC DNA]</scope>
    <source>
        <strain evidence="2 3">DSM 43634</strain>
    </source>
</reference>
<sequence>MSTDPHGAGKAETDRFAQRHRELAIQIAEVEQKVAATEEQVAELHDHLAEERGDRKYQELADDARAHAKVAREMAARARAVAAD</sequence>
<feature type="coiled-coil region" evidence="1">
    <location>
        <begin position="20"/>
        <end position="47"/>
    </location>
</feature>
<keyword evidence="1" id="KW-0175">Coiled coil</keyword>
<accession>A0A1K0G3E8</accession>
<evidence type="ECO:0000256" key="1">
    <source>
        <dbReference type="SAM" id="Coils"/>
    </source>
</evidence>
<gene>
    <name evidence="2" type="ORF">BG844_24180</name>
</gene>
<comment type="caution">
    <text evidence="2">The sequence shown here is derived from an EMBL/GenBank/DDBJ whole genome shotgun (WGS) entry which is preliminary data.</text>
</comment>